<dbReference type="SUPFAM" id="SSF49764">
    <property type="entry name" value="HSP20-like chaperones"/>
    <property type="match status" value="1"/>
</dbReference>
<keyword evidence="2" id="KW-1185">Reference proteome</keyword>
<dbReference type="CDD" id="cd06464">
    <property type="entry name" value="ACD_sHsps-like"/>
    <property type="match status" value="1"/>
</dbReference>
<evidence type="ECO:0000313" key="2">
    <source>
        <dbReference type="Proteomes" id="UP000448867"/>
    </source>
</evidence>
<organism evidence="1 2">
    <name type="scientific">Metabacillus lacus</name>
    <dbReference type="NCBI Taxonomy" id="1983721"/>
    <lineage>
        <taxon>Bacteria</taxon>
        <taxon>Bacillati</taxon>
        <taxon>Bacillota</taxon>
        <taxon>Bacilli</taxon>
        <taxon>Bacillales</taxon>
        <taxon>Bacillaceae</taxon>
        <taxon>Metabacillus</taxon>
    </lineage>
</organism>
<dbReference type="EMBL" id="WKKI01000001">
    <property type="protein sequence ID" value="MRX70709.1"/>
    <property type="molecule type" value="Genomic_DNA"/>
</dbReference>
<dbReference type="OrthoDB" id="2942082at2"/>
<dbReference type="Proteomes" id="UP000448867">
    <property type="component" value="Unassembled WGS sequence"/>
</dbReference>
<dbReference type="AlphaFoldDB" id="A0A7X2IVZ7"/>
<proteinExistence type="predicted"/>
<accession>A0A7X2IVZ7</accession>
<protein>
    <submittedName>
        <fullName evidence="1">Hsp20/alpha crystallin family protein</fullName>
    </submittedName>
</protein>
<sequence>MDKRKYSMPSDLECFEEWVEQFFEDPFTSALDEYSFRIDLFETSTTYIIEAEISSAKLCDIQVRQKGKQLFILVNQNQHLSERYVELPFTLSSKHIYGTYQNGILEIVIDKENDVGSTPETITIDAAEQG</sequence>
<dbReference type="InterPro" id="IPR008978">
    <property type="entry name" value="HSP20-like_chaperone"/>
</dbReference>
<reference evidence="1 2" key="1">
    <citation type="submission" date="2019-11" db="EMBL/GenBank/DDBJ databases">
        <title>Bacillus lacus genome.</title>
        <authorList>
            <person name="Allen C.J."/>
            <person name="Newman J.D."/>
        </authorList>
    </citation>
    <scope>NUCLEOTIDE SEQUENCE [LARGE SCALE GENOMIC DNA]</scope>
    <source>
        <strain evidence="1 2">KCTC 33946</strain>
    </source>
</reference>
<name>A0A7X2IVZ7_9BACI</name>
<dbReference type="RefSeq" id="WP_154305831.1">
    <property type="nucleotide sequence ID" value="NZ_WKKI01000001.1"/>
</dbReference>
<evidence type="ECO:0000313" key="1">
    <source>
        <dbReference type="EMBL" id="MRX70709.1"/>
    </source>
</evidence>
<dbReference type="Gene3D" id="2.60.40.790">
    <property type="match status" value="1"/>
</dbReference>
<gene>
    <name evidence="1" type="ORF">GJU40_00810</name>
</gene>
<comment type="caution">
    <text evidence="1">The sequence shown here is derived from an EMBL/GenBank/DDBJ whole genome shotgun (WGS) entry which is preliminary data.</text>
</comment>